<name>A2Q367_MEDTR</name>
<dbReference type="EMBL" id="AC154867">
    <property type="protein sequence ID" value="ABN08067.1"/>
    <property type="molecule type" value="Genomic_DNA"/>
</dbReference>
<evidence type="ECO:0000313" key="1">
    <source>
        <dbReference type="EMBL" id="ABN08067.1"/>
    </source>
</evidence>
<accession>A2Q367</accession>
<reference evidence="1" key="2">
    <citation type="submission" date="2007-03" db="EMBL/GenBank/DDBJ databases">
        <authorList>
            <consortium name="The International Medicago Genome Annotation Group"/>
        </authorList>
    </citation>
    <scope>NUCLEOTIDE SEQUENCE</scope>
</reference>
<organism evidence="1">
    <name type="scientific">Medicago truncatula</name>
    <name type="common">Barrel medic</name>
    <name type="synonym">Medicago tribuloides</name>
    <dbReference type="NCBI Taxonomy" id="3880"/>
    <lineage>
        <taxon>Eukaryota</taxon>
        <taxon>Viridiplantae</taxon>
        <taxon>Streptophyta</taxon>
        <taxon>Embryophyta</taxon>
        <taxon>Tracheophyta</taxon>
        <taxon>Spermatophyta</taxon>
        <taxon>Magnoliopsida</taxon>
        <taxon>eudicotyledons</taxon>
        <taxon>Gunneridae</taxon>
        <taxon>Pentapetalae</taxon>
        <taxon>rosids</taxon>
        <taxon>fabids</taxon>
        <taxon>Fabales</taxon>
        <taxon>Fabaceae</taxon>
        <taxon>Papilionoideae</taxon>
        <taxon>50 kb inversion clade</taxon>
        <taxon>NPAAA clade</taxon>
        <taxon>Hologalegina</taxon>
        <taxon>IRL clade</taxon>
        <taxon>Trifolieae</taxon>
        <taxon>Medicago</taxon>
    </lineage>
</organism>
<sequence length="63" mass="7439">MDSVSQCFSKTKHPFIPRTHVLIFKVFSKEKHRTMESTKRFGGFSKTRRKDKDFAESTIKLCK</sequence>
<reference evidence="1" key="1">
    <citation type="submission" date="2004-12" db="EMBL/GenBank/DDBJ databases">
        <authorList>
            <person name="Town C.D."/>
        </authorList>
    </citation>
    <scope>NUCLEOTIDE SEQUENCE</scope>
</reference>
<gene>
    <name evidence="1" type="ORF">MtrDRAFT_AC154867g37v2</name>
</gene>
<proteinExistence type="predicted"/>
<protein>
    <submittedName>
        <fullName evidence="1">Uncharacterized protein</fullName>
    </submittedName>
</protein>
<dbReference type="AlphaFoldDB" id="A2Q367"/>